<dbReference type="PANTHER" id="PTHR43690">
    <property type="entry name" value="NARDILYSIN"/>
    <property type="match status" value="1"/>
</dbReference>
<dbReference type="Proteomes" id="UP000051643">
    <property type="component" value="Unassembled WGS sequence"/>
</dbReference>
<protein>
    <recommendedName>
        <fullName evidence="10">Peptidase M16</fullName>
    </recommendedName>
</protein>
<feature type="domain" description="Peptidase M16 C-terminal" evidence="7">
    <location>
        <begin position="215"/>
        <end position="276"/>
    </location>
</feature>
<dbReference type="Pfam" id="PF05193">
    <property type="entry name" value="Peptidase_M16_C"/>
    <property type="match status" value="2"/>
</dbReference>
<dbReference type="InterPro" id="IPR011765">
    <property type="entry name" value="Pept_M16_N"/>
</dbReference>
<accession>A0A0Q9Z6S0</accession>
<comment type="similarity">
    <text evidence="1">Belongs to the peptidase M16 family.</text>
</comment>
<evidence type="ECO:0000313" key="9">
    <source>
        <dbReference type="Proteomes" id="UP000051643"/>
    </source>
</evidence>
<evidence type="ECO:0000259" key="6">
    <source>
        <dbReference type="Pfam" id="PF00675"/>
    </source>
</evidence>
<evidence type="ECO:0008006" key="10">
    <source>
        <dbReference type="Google" id="ProtNLM"/>
    </source>
</evidence>
<name>A0A0Q9Z6S0_9FLAO</name>
<evidence type="ECO:0000256" key="4">
    <source>
        <dbReference type="ARBA" id="ARBA00022833"/>
    </source>
</evidence>
<dbReference type="InterPro" id="IPR050626">
    <property type="entry name" value="Peptidase_M16"/>
</dbReference>
<evidence type="ECO:0000256" key="1">
    <source>
        <dbReference type="ARBA" id="ARBA00007261"/>
    </source>
</evidence>
<dbReference type="PANTHER" id="PTHR43690:SF17">
    <property type="entry name" value="PROTEIN YHJJ"/>
    <property type="match status" value="1"/>
</dbReference>
<gene>
    <name evidence="8" type="ORF">APR42_07805</name>
</gene>
<keyword evidence="3" id="KW-0378">Hydrolase</keyword>
<dbReference type="InterPro" id="IPR007863">
    <property type="entry name" value="Peptidase_M16_C"/>
</dbReference>
<dbReference type="STRING" id="270918.APR42_07805"/>
<comment type="caution">
    <text evidence="8">The sequence shown here is derived from an EMBL/GenBank/DDBJ whole genome shotgun (WGS) entry which is preliminary data.</text>
</comment>
<evidence type="ECO:0000313" key="8">
    <source>
        <dbReference type="EMBL" id="KRG28667.1"/>
    </source>
</evidence>
<dbReference type="GO" id="GO:0008237">
    <property type="term" value="F:metallopeptidase activity"/>
    <property type="evidence" value="ECO:0007669"/>
    <property type="project" value="UniProtKB-KW"/>
</dbReference>
<evidence type="ECO:0000256" key="2">
    <source>
        <dbReference type="ARBA" id="ARBA00022670"/>
    </source>
</evidence>
<keyword evidence="4" id="KW-0862">Zinc</keyword>
<proteinExistence type="inferred from homology"/>
<dbReference type="SUPFAM" id="SSF63411">
    <property type="entry name" value="LuxS/MPP-like metallohydrolase"/>
    <property type="match status" value="3"/>
</dbReference>
<dbReference type="InterPro" id="IPR011249">
    <property type="entry name" value="Metalloenz_LuxS/M16"/>
</dbReference>
<dbReference type="Gene3D" id="3.30.830.10">
    <property type="entry name" value="Metalloenzyme, LuxS/M16 peptidase-like"/>
    <property type="match status" value="3"/>
</dbReference>
<reference evidence="8" key="1">
    <citation type="submission" date="2015-10" db="EMBL/GenBank/DDBJ databases">
        <title>Draft genome sequence of Salegentibacter mishustinae KCTC 12263.</title>
        <authorList>
            <person name="Lin W."/>
            <person name="Zheng Q."/>
        </authorList>
    </citation>
    <scope>NUCLEOTIDE SEQUENCE [LARGE SCALE GENOMIC DNA]</scope>
    <source>
        <strain evidence="8">KCTC 12263</strain>
    </source>
</reference>
<dbReference type="RefSeq" id="WP_057482313.1">
    <property type="nucleotide sequence ID" value="NZ_BMWR01000001.1"/>
</dbReference>
<dbReference type="GO" id="GO:0006508">
    <property type="term" value="P:proteolysis"/>
    <property type="evidence" value="ECO:0007669"/>
    <property type="project" value="UniProtKB-KW"/>
</dbReference>
<dbReference type="Pfam" id="PF00675">
    <property type="entry name" value="Peptidase_M16"/>
    <property type="match status" value="1"/>
</dbReference>
<keyword evidence="2" id="KW-0645">Protease</keyword>
<dbReference type="AlphaFoldDB" id="A0A0Q9Z6S0"/>
<evidence type="ECO:0000256" key="3">
    <source>
        <dbReference type="ARBA" id="ARBA00022801"/>
    </source>
</evidence>
<feature type="domain" description="Peptidase M16 N-terminal" evidence="6">
    <location>
        <begin position="65"/>
        <end position="184"/>
    </location>
</feature>
<dbReference type="GO" id="GO:0046872">
    <property type="term" value="F:metal ion binding"/>
    <property type="evidence" value="ECO:0007669"/>
    <property type="project" value="InterPro"/>
</dbReference>
<keyword evidence="9" id="KW-1185">Reference proteome</keyword>
<sequence length="960" mass="112058">MTAINFRTINKTYKSYFFLAAFLFLCIGSGRTQENRKGLKEESLQLDSLVRYGSLDNGFTYYLRKNDVPSNRIELNMVVKAGMYHEDKDQLGYAHLLEHVLAKGTKNFPSLDAKFSGPAQNKSAKTGYTFTWYYATIPSQNKPLYQDGLQVLRDWARGIRINQKSIAVEQAAVLGEMRTINPYRDWKSRVIHKKILEPTDFKTFNFKKEKTSIQNFNPDSFLRFYQDWYRPDLQAAIIVGDINLDNTELEIKRLFSDLKVPENPKNAEAYVNAQKFELDGEIWFTSVLDSVRSNLRSTILRKQPNYSYNPSSKSDYRSFLIQELYWLLIEEKQNQFEQQRHPPYSNLNLNYRRNLLGGGQILASKMEIDFETNDTTHMKKRLEKTMLAWRQMHLGITSSDLEKGKKSLMQKYTERNSYPSSEWISRLKDHFVKGSAAPHPSVESKLVSEILEQISLREMTAFIGEQAALNKNTDFIFFSEKIESIPSDEKLRKWIREISAKEVTPLKPLPPPIHSLAKAANIPNKVNKNDFGQKENIIGVTTIKLKNGIKLVLKPTKPRSDNFKNKISFQAFRSNRNPLKNRKKYLATKVYPEVIRYTGAGPYNKFELERFKNEKHLNINFRQTKDFQLITGSSTQESWNELFNLLYLYMNNPRKDSVGFAGWKAQKKEQLSGFGLRGSTSFIKNEILTKWYPQLPKMRMKDLENLTEEEVINASKKWFNNFQDYTFIITGGFNKSRLIPQIVQKLSNFPARREVFSGKTTGFDFPLKKIDDTLYFKNINQAFVNLYYPVKVTRDLKTQAILRLLSRALGDRIRKRLRDGCYAPIGNGEWLDTKNGIFTFFIQFNSELGNEEKMIRYAREEFLALKEKGVEREWLEKNIAKEVKGFEGRFNNFGYGNFWPEYLQSKLVVGENYVQDILQYGTLLEYFISLEEINRAAKRYLTEENMQKFLSLPESRKQVN</sequence>
<dbReference type="OrthoDB" id="1388394at2"/>
<keyword evidence="5" id="KW-0482">Metalloprotease</keyword>
<dbReference type="EMBL" id="LKTP01000023">
    <property type="protein sequence ID" value="KRG28667.1"/>
    <property type="molecule type" value="Genomic_DNA"/>
</dbReference>
<feature type="domain" description="Peptidase M16 C-terminal" evidence="7">
    <location>
        <begin position="705"/>
        <end position="878"/>
    </location>
</feature>
<organism evidence="8 9">
    <name type="scientific">Salegentibacter mishustinae</name>
    <dbReference type="NCBI Taxonomy" id="270918"/>
    <lineage>
        <taxon>Bacteria</taxon>
        <taxon>Pseudomonadati</taxon>
        <taxon>Bacteroidota</taxon>
        <taxon>Flavobacteriia</taxon>
        <taxon>Flavobacteriales</taxon>
        <taxon>Flavobacteriaceae</taxon>
        <taxon>Salegentibacter</taxon>
    </lineage>
</organism>
<evidence type="ECO:0000256" key="5">
    <source>
        <dbReference type="ARBA" id="ARBA00023049"/>
    </source>
</evidence>
<evidence type="ECO:0000259" key="7">
    <source>
        <dbReference type="Pfam" id="PF05193"/>
    </source>
</evidence>